<keyword evidence="3" id="KW-1185">Reference proteome</keyword>
<accession>A0AAU9JEQ7</accession>
<comment type="caution">
    <text evidence="2">The sequence shown here is derived from an EMBL/GenBank/DDBJ whole genome shotgun (WGS) entry which is preliminary data.</text>
</comment>
<reference evidence="2" key="1">
    <citation type="submission" date="2021-09" db="EMBL/GenBank/DDBJ databases">
        <authorList>
            <consortium name="AG Swart"/>
            <person name="Singh M."/>
            <person name="Singh A."/>
            <person name="Seah K."/>
            <person name="Emmerich C."/>
        </authorList>
    </citation>
    <scope>NUCLEOTIDE SEQUENCE</scope>
    <source>
        <strain evidence="2">ATCC30299</strain>
    </source>
</reference>
<proteinExistence type="predicted"/>
<organism evidence="2 3">
    <name type="scientific">Blepharisma stoltei</name>
    <dbReference type="NCBI Taxonomy" id="1481888"/>
    <lineage>
        <taxon>Eukaryota</taxon>
        <taxon>Sar</taxon>
        <taxon>Alveolata</taxon>
        <taxon>Ciliophora</taxon>
        <taxon>Postciliodesmatophora</taxon>
        <taxon>Heterotrichea</taxon>
        <taxon>Heterotrichida</taxon>
        <taxon>Blepharismidae</taxon>
        <taxon>Blepharisma</taxon>
    </lineage>
</organism>
<feature type="region of interest" description="Disordered" evidence="1">
    <location>
        <begin position="1"/>
        <end position="58"/>
    </location>
</feature>
<evidence type="ECO:0000313" key="2">
    <source>
        <dbReference type="EMBL" id="CAG9322559.1"/>
    </source>
</evidence>
<feature type="compositionally biased region" description="Polar residues" evidence="1">
    <location>
        <begin position="1"/>
        <end position="25"/>
    </location>
</feature>
<feature type="compositionally biased region" description="Low complexity" evidence="1">
    <location>
        <begin position="26"/>
        <end position="37"/>
    </location>
</feature>
<dbReference type="Proteomes" id="UP001162131">
    <property type="component" value="Unassembled WGS sequence"/>
</dbReference>
<gene>
    <name evidence="2" type="ORF">BSTOLATCC_MIC31685</name>
</gene>
<protein>
    <submittedName>
        <fullName evidence="2">Uncharacterized protein</fullName>
    </submittedName>
</protein>
<dbReference type="EMBL" id="CAJZBQ010000032">
    <property type="protein sequence ID" value="CAG9322559.1"/>
    <property type="molecule type" value="Genomic_DNA"/>
</dbReference>
<name>A0AAU9JEQ7_9CILI</name>
<evidence type="ECO:0000313" key="3">
    <source>
        <dbReference type="Proteomes" id="UP001162131"/>
    </source>
</evidence>
<dbReference type="AlphaFoldDB" id="A0AAU9JEQ7"/>
<evidence type="ECO:0000256" key="1">
    <source>
        <dbReference type="SAM" id="MobiDB-lite"/>
    </source>
</evidence>
<sequence length="220" mass="24308">MGCSAKSQVNTASSVIVRSQPSQKVNPQANPSNSAPPREFISVANLPDPTQQSPSPNLDLRKYFTIPASVTCNGSAISTPSNHSSWSTLIFISPLQKKLSIELQVTGENSEFTIVGGIILADKKNLPNVKFDSSCNLNVWTYEGTGFTHSQYGTFSYNAEQWKINQDDHVKIEYDPSQSQINFFKNMRKIYQHETDSGPLFPIIQLGAPNQKLTILTVKV</sequence>